<evidence type="ECO:0000313" key="1">
    <source>
        <dbReference type="Proteomes" id="UP000887580"/>
    </source>
</evidence>
<accession>A0AC35FKM6</accession>
<sequence length="655" mass="75598">MDSNEISNCNLKFALNETVNTTYVNPRVYIVFTEITLNDSKKTVILKDDLHFSLNTSFKNEATAQHGFIIFDDWDYSCALESIAREDPYVFEDDSEILYIRSTYRDDFNRTSPCKWNFIAPKGYGFKFVVEIWNVSDLTLLTVINKTDTITNEIGLQTYHAYYNPDQWMQITLSKDHEDKTLKLEFQAYITIVLKDFPNTDAKCTNVTTGPTTIWTMDKEKGYGKNVNCTHLLIIPPKTEILVKIDEVVFEKGVDYIKYYPEGNRRNYTTFDSGATFILEPLEDEEGHKNKTFVWEFVTDGSVQASGFNVSFMEMPCVCSDKNIDCNVPYFHVMNFTDRYYCGSLNCNFDVSTCSAADMLEIIFEPHDIGAQRDLYDVFTVYSNNVSVLEIDSTNRYLGKFPVYLNSKNDNKFEVVANVSKNVKWLDIFVKPFIKPKIDLNVTLSDSQYNTVIDTSKFPFVLFQIDQKKTKSQAFVVYSTFSQGGALYNNESLSIKLFNEQCFDKLNSSYKCDCDITILIDDLNYYFVSHLYTTSEKEPVRVFIGTDQTKEYFSFTSSTASTSIKTGLFSKVYTVKIPKSSTFLMYLTRYDFNPIIISQKPYQALITTPNFATTKRNSLTNDNFVTYEIGKNINVRFTAKDYKMGKNDNFYFMVD</sequence>
<evidence type="ECO:0000313" key="2">
    <source>
        <dbReference type="WBParaSite" id="PS1159_v2.g18520.t1"/>
    </source>
</evidence>
<protein>
    <submittedName>
        <fullName evidence="2">CUB domain-containing protein</fullName>
    </submittedName>
</protein>
<dbReference type="WBParaSite" id="PS1159_v2.g18520.t1">
    <property type="protein sequence ID" value="PS1159_v2.g18520.t1"/>
    <property type="gene ID" value="PS1159_v2.g18520"/>
</dbReference>
<organism evidence="1 2">
    <name type="scientific">Panagrolaimus sp. PS1159</name>
    <dbReference type="NCBI Taxonomy" id="55785"/>
    <lineage>
        <taxon>Eukaryota</taxon>
        <taxon>Metazoa</taxon>
        <taxon>Ecdysozoa</taxon>
        <taxon>Nematoda</taxon>
        <taxon>Chromadorea</taxon>
        <taxon>Rhabditida</taxon>
        <taxon>Tylenchina</taxon>
        <taxon>Panagrolaimomorpha</taxon>
        <taxon>Panagrolaimoidea</taxon>
        <taxon>Panagrolaimidae</taxon>
        <taxon>Panagrolaimus</taxon>
    </lineage>
</organism>
<reference evidence="2" key="1">
    <citation type="submission" date="2022-11" db="UniProtKB">
        <authorList>
            <consortium name="WormBaseParasite"/>
        </authorList>
    </citation>
    <scope>IDENTIFICATION</scope>
</reference>
<name>A0AC35FKM6_9BILA</name>
<dbReference type="Proteomes" id="UP000887580">
    <property type="component" value="Unplaced"/>
</dbReference>
<proteinExistence type="predicted"/>